<comment type="caution">
    <text evidence="1">The sequence shown here is derived from an EMBL/GenBank/DDBJ whole genome shotgun (WGS) entry which is preliminary data.</text>
</comment>
<reference evidence="1 2" key="1">
    <citation type="submission" date="2019-05" db="EMBL/GenBank/DDBJ databases">
        <title>Another draft genome of Portunus trituberculatus and its Hox gene families provides insights of decapod evolution.</title>
        <authorList>
            <person name="Jeong J.-H."/>
            <person name="Song I."/>
            <person name="Kim S."/>
            <person name="Choi T."/>
            <person name="Kim D."/>
            <person name="Ryu S."/>
            <person name="Kim W."/>
        </authorList>
    </citation>
    <scope>NUCLEOTIDE SEQUENCE [LARGE SCALE GENOMIC DNA]</scope>
    <source>
        <tissue evidence="1">Muscle</tissue>
    </source>
</reference>
<name>A0A5B7D7T5_PORTR</name>
<dbReference type="EMBL" id="VSRR010000583">
    <property type="protein sequence ID" value="MPC17368.1"/>
    <property type="molecule type" value="Genomic_DNA"/>
</dbReference>
<dbReference type="AlphaFoldDB" id="A0A5B7D7T5"/>
<dbReference type="Proteomes" id="UP000324222">
    <property type="component" value="Unassembled WGS sequence"/>
</dbReference>
<evidence type="ECO:0000313" key="1">
    <source>
        <dbReference type="EMBL" id="MPC17368.1"/>
    </source>
</evidence>
<keyword evidence="2" id="KW-1185">Reference proteome</keyword>
<gene>
    <name evidence="1" type="ORF">E2C01_010221</name>
</gene>
<protein>
    <submittedName>
        <fullName evidence="1">Uncharacterized protein</fullName>
    </submittedName>
</protein>
<proteinExistence type="predicted"/>
<sequence>MFAALVECRGATGNLNSTPQQLCASASASTSTSTSTSTSIIITTTTTTHLPGAKHCKKSTAQEFEKS</sequence>
<accession>A0A5B7D7T5</accession>
<evidence type="ECO:0000313" key="2">
    <source>
        <dbReference type="Proteomes" id="UP000324222"/>
    </source>
</evidence>
<organism evidence="1 2">
    <name type="scientific">Portunus trituberculatus</name>
    <name type="common">Swimming crab</name>
    <name type="synonym">Neptunus trituberculatus</name>
    <dbReference type="NCBI Taxonomy" id="210409"/>
    <lineage>
        <taxon>Eukaryota</taxon>
        <taxon>Metazoa</taxon>
        <taxon>Ecdysozoa</taxon>
        <taxon>Arthropoda</taxon>
        <taxon>Crustacea</taxon>
        <taxon>Multicrustacea</taxon>
        <taxon>Malacostraca</taxon>
        <taxon>Eumalacostraca</taxon>
        <taxon>Eucarida</taxon>
        <taxon>Decapoda</taxon>
        <taxon>Pleocyemata</taxon>
        <taxon>Brachyura</taxon>
        <taxon>Eubrachyura</taxon>
        <taxon>Portunoidea</taxon>
        <taxon>Portunidae</taxon>
        <taxon>Portuninae</taxon>
        <taxon>Portunus</taxon>
    </lineage>
</organism>